<dbReference type="PROSITE" id="PS51257">
    <property type="entry name" value="PROKAR_LIPOPROTEIN"/>
    <property type="match status" value="1"/>
</dbReference>
<sequence length="115" mass="12425">MMAIPRRAAIALCLLLAACVPGPEKTGELTRVSMQEYFRYDPQFRGQGIEVLAVRITGGKDKQLEGMATIRHAGKSHEVPVIIVLDGVNLAWFAQPGGLAFLASPRPDSTRQGPP</sequence>
<dbReference type="Proteomes" id="UP000020218">
    <property type="component" value="Unassembled WGS sequence"/>
</dbReference>
<keyword evidence="2" id="KW-1185">Reference proteome</keyword>
<accession>A0A011NYV2</accession>
<evidence type="ECO:0000313" key="2">
    <source>
        <dbReference type="Proteomes" id="UP000020218"/>
    </source>
</evidence>
<organism evidence="1 2">
    <name type="scientific">Candidatus Accumulibacter adjunctus</name>
    <dbReference type="NCBI Taxonomy" id="1454001"/>
    <lineage>
        <taxon>Bacteria</taxon>
        <taxon>Pseudomonadati</taxon>
        <taxon>Pseudomonadota</taxon>
        <taxon>Betaproteobacteria</taxon>
        <taxon>Candidatus Accumulibacter</taxon>
    </lineage>
</organism>
<protein>
    <recommendedName>
        <fullName evidence="3">Lipoprotein</fullName>
    </recommendedName>
</protein>
<evidence type="ECO:0000313" key="1">
    <source>
        <dbReference type="EMBL" id="EXI69815.1"/>
    </source>
</evidence>
<comment type="caution">
    <text evidence="1">The sequence shown here is derived from an EMBL/GenBank/DDBJ whole genome shotgun (WGS) entry which is preliminary data.</text>
</comment>
<dbReference type="EMBL" id="JFAX01000001">
    <property type="protein sequence ID" value="EXI69815.1"/>
    <property type="molecule type" value="Genomic_DNA"/>
</dbReference>
<dbReference type="AlphaFoldDB" id="A0A011NYV2"/>
<reference evidence="1" key="1">
    <citation type="submission" date="2014-02" db="EMBL/GenBank/DDBJ databases">
        <title>Expanding our view of genomic diversity in Candidatus Accumulibacter clades.</title>
        <authorList>
            <person name="Skennerton C.T."/>
            <person name="Barr J.J."/>
            <person name="Slater F.R."/>
            <person name="Bond P.L."/>
            <person name="Tyson G.W."/>
        </authorList>
    </citation>
    <scope>NUCLEOTIDE SEQUENCE [LARGE SCALE GENOMIC DNA]</scope>
</reference>
<dbReference type="STRING" id="1454001.AW08_00308"/>
<name>A0A011NYV2_9PROT</name>
<dbReference type="PATRIC" id="fig|1454001.3.peg.161"/>
<evidence type="ECO:0008006" key="3">
    <source>
        <dbReference type="Google" id="ProtNLM"/>
    </source>
</evidence>
<gene>
    <name evidence="1" type="ORF">AW08_00308</name>
</gene>
<proteinExistence type="predicted"/>